<organism evidence="3 4">
    <name type="scientific">Pieris brassicae</name>
    <name type="common">White butterfly</name>
    <name type="synonym">Large white butterfly</name>
    <dbReference type="NCBI Taxonomy" id="7116"/>
    <lineage>
        <taxon>Eukaryota</taxon>
        <taxon>Metazoa</taxon>
        <taxon>Ecdysozoa</taxon>
        <taxon>Arthropoda</taxon>
        <taxon>Hexapoda</taxon>
        <taxon>Insecta</taxon>
        <taxon>Pterygota</taxon>
        <taxon>Neoptera</taxon>
        <taxon>Endopterygota</taxon>
        <taxon>Lepidoptera</taxon>
        <taxon>Glossata</taxon>
        <taxon>Ditrysia</taxon>
        <taxon>Papilionoidea</taxon>
        <taxon>Pieridae</taxon>
        <taxon>Pierinae</taxon>
        <taxon>Pieris</taxon>
    </lineage>
</organism>
<keyword evidence="2" id="KW-1133">Transmembrane helix</keyword>
<dbReference type="InterPro" id="IPR019144">
    <property type="entry name" value="Membralin"/>
</dbReference>
<dbReference type="PANTHER" id="PTHR21650">
    <property type="entry name" value="MEMBRALIN/KINETOCHORE PROTEIN NUF2"/>
    <property type="match status" value="1"/>
</dbReference>
<dbReference type="PANTHER" id="PTHR21650:SF4">
    <property type="entry name" value="MEMBRALIN"/>
    <property type="match status" value="1"/>
</dbReference>
<sequence>MSNAAGPQVMNNLPPGVNPENNILPGGPVINPTVNRNRNNNQNPLFNVRERLFHALFFKFAIAYARTFPRPVRRFFEFLVLLKALVAFFVLAYIHIVFSRTPTTCLNHIKDSWPRQGILRVEILRNPSQDYTIEQSYAKERKIKKDKDELNSMMSMLTTEGFINIESSTSDDTDDEYIRDGTDYGNITRLHEEHDDMGLIQMLETGYTPSRNDNIDSNTTIIPGSEVEPTSSIWEGIMGLVEDMDRDSKLVDESVDEAVSNDSSTDDYILEYSLEYGFLRLSPSARLQLNIPVKIVTLDPQRDECFGDSFSRFILDEFLGYDDLLMASIKSLAEQEDNKGYLRNVITGEHYRFVSMLTARSSYIAAFFIMLVFTVSISMLLRYAHHQIFVFIDGSHDRSSPSPSITGTDLRVPTPGPPEKSLQLWQISIICNNKFLKLAYNILSSQNFVYRNHFLPFQIFF</sequence>
<accession>A0A9P0TFG7</accession>
<dbReference type="AlphaFoldDB" id="A0A9P0TFG7"/>
<evidence type="ECO:0000256" key="2">
    <source>
        <dbReference type="SAM" id="Phobius"/>
    </source>
</evidence>
<dbReference type="Pfam" id="PF09746">
    <property type="entry name" value="Membralin"/>
    <property type="match status" value="1"/>
</dbReference>
<dbReference type="GO" id="GO:1904294">
    <property type="term" value="P:positive regulation of ERAD pathway"/>
    <property type="evidence" value="ECO:0007669"/>
    <property type="project" value="TreeGrafter"/>
</dbReference>
<keyword evidence="2" id="KW-0472">Membrane</keyword>
<protein>
    <recommendedName>
        <fullName evidence="5">Membralin</fullName>
    </recommendedName>
</protein>
<gene>
    <name evidence="3" type="ORF">PIBRA_LOCUS7164</name>
</gene>
<feature type="transmembrane region" description="Helical" evidence="2">
    <location>
        <begin position="75"/>
        <end position="98"/>
    </location>
</feature>
<evidence type="ECO:0000313" key="3">
    <source>
        <dbReference type="EMBL" id="CAH4030515.1"/>
    </source>
</evidence>
<evidence type="ECO:0000313" key="4">
    <source>
        <dbReference type="Proteomes" id="UP001152562"/>
    </source>
</evidence>
<evidence type="ECO:0000256" key="1">
    <source>
        <dbReference type="SAM" id="MobiDB-lite"/>
    </source>
</evidence>
<dbReference type="GO" id="GO:0005783">
    <property type="term" value="C:endoplasmic reticulum"/>
    <property type="evidence" value="ECO:0007669"/>
    <property type="project" value="TreeGrafter"/>
</dbReference>
<feature type="region of interest" description="Disordered" evidence="1">
    <location>
        <begin position="396"/>
        <end position="417"/>
    </location>
</feature>
<keyword evidence="4" id="KW-1185">Reference proteome</keyword>
<dbReference type="Proteomes" id="UP001152562">
    <property type="component" value="Unassembled WGS sequence"/>
</dbReference>
<evidence type="ECO:0008006" key="5">
    <source>
        <dbReference type="Google" id="ProtNLM"/>
    </source>
</evidence>
<reference evidence="3" key="1">
    <citation type="submission" date="2022-05" db="EMBL/GenBank/DDBJ databases">
        <authorList>
            <person name="Okamura Y."/>
        </authorList>
    </citation>
    <scope>NUCLEOTIDE SEQUENCE</scope>
</reference>
<keyword evidence="2" id="KW-0812">Transmembrane</keyword>
<dbReference type="EMBL" id="CALOZG010000010">
    <property type="protein sequence ID" value="CAH4030515.1"/>
    <property type="molecule type" value="Genomic_DNA"/>
</dbReference>
<comment type="caution">
    <text evidence="3">The sequence shown here is derived from an EMBL/GenBank/DDBJ whole genome shotgun (WGS) entry which is preliminary data.</text>
</comment>
<name>A0A9P0TFG7_PIEBR</name>
<proteinExistence type="predicted"/>
<feature type="transmembrane region" description="Helical" evidence="2">
    <location>
        <begin position="362"/>
        <end position="381"/>
    </location>
</feature>
<dbReference type="GO" id="GO:0034976">
    <property type="term" value="P:response to endoplasmic reticulum stress"/>
    <property type="evidence" value="ECO:0007669"/>
    <property type="project" value="TreeGrafter"/>
</dbReference>